<comment type="caution">
    <text evidence="9">The sequence shown here is derived from an EMBL/GenBank/DDBJ whole genome shotgun (WGS) entry which is preliminary data.</text>
</comment>
<dbReference type="GO" id="GO:0008483">
    <property type="term" value="F:transaminase activity"/>
    <property type="evidence" value="ECO:0007669"/>
    <property type="project" value="UniProtKB-KW"/>
</dbReference>
<dbReference type="InterPro" id="IPR015424">
    <property type="entry name" value="PyrdxlP-dep_Trfase"/>
</dbReference>
<dbReference type="Gene3D" id="3.90.25.10">
    <property type="entry name" value="UDP-galactose 4-epimerase, domain 1"/>
    <property type="match status" value="1"/>
</dbReference>
<dbReference type="SUPFAM" id="SSF53383">
    <property type="entry name" value="PLP-dependent transferases"/>
    <property type="match status" value="1"/>
</dbReference>
<name>A0ABV5QS84_9ACTN</name>
<sequence length="730" mass="77178">MSDIRGKRILVTGGAGTIGSHVTDLLVEGGAREVVVLDNLVRGRRANLAGALGSGVVELVEGDIRDAATVRKVTAGADLVFHLAAIRITQCAEEPRLANEVMVDGTFNVLEAAAAAGVEKVIASSSASVYGLAESFPTGERHHPYNNDTFYGAAKAFNEGMLRSFHAMYGLDYVALRYFNVYGPRMDIHGLYTEVLIRWMERIEAGEPPLILGDGTQTMDFVDVRDIARANVLAARADVTDEVFNVASATETSLRELADALLDVMGSGLEPVHGPARAVNGVTRRLADTRLAEERLGFKAEIDLRTGLKDLVAWWRAEKGATATDADRAAEAPARIPVMVPWLGEEEARAASETVLSGWVAQGPRVAAFERAFAERVGARHGVAVSSCTTALHLALLALGLGPGDEVVVPSLSFIATANAVRYTGAVPVFADVDLATGNLTAAGVDAVRTGRTKAVLLVHQGGVPADVSALRAACAGWGLPLVEDAACAIGSVVDGAPVGKGALLAAWSFHPRKLLTTGEGGMVTTDDDQWAARLRRLREHGMNVSAAERHASGTPVLESYLETGFNYRMTDIQAAVGLAQLEKLDAMVARRRELAARYAASLADVPGLEPVRDPAYGRSNFQSYWVLLAEDFPVGRDALLGILAEAGVSARRGIMASHLEPAYAGHPAGPLPVTERISRDSLILPLFHTMTEAQQDRVVAVLREAAAREGAARNAAGPEAAGPEAAARP</sequence>
<evidence type="ECO:0000256" key="6">
    <source>
        <dbReference type="RuleBase" id="RU004508"/>
    </source>
</evidence>
<dbReference type="CDD" id="cd00616">
    <property type="entry name" value="AHBA_syn"/>
    <property type="match status" value="1"/>
</dbReference>
<proteinExistence type="inferred from homology"/>
<evidence type="ECO:0000256" key="3">
    <source>
        <dbReference type="ARBA" id="ARBA00022679"/>
    </source>
</evidence>
<organism evidence="9 10">
    <name type="scientific">Streptomyces roseoviridis</name>
    <dbReference type="NCBI Taxonomy" id="67361"/>
    <lineage>
        <taxon>Bacteria</taxon>
        <taxon>Bacillati</taxon>
        <taxon>Actinomycetota</taxon>
        <taxon>Actinomycetes</taxon>
        <taxon>Kitasatosporales</taxon>
        <taxon>Streptomycetaceae</taxon>
        <taxon>Streptomyces</taxon>
    </lineage>
</organism>
<feature type="domain" description="NAD-dependent epimerase/dehydratase" evidence="8">
    <location>
        <begin position="9"/>
        <end position="247"/>
    </location>
</feature>
<keyword evidence="3" id="KW-0808">Transferase</keyword>
<keyword evidence="2 9" id="KW-0032">Aminotransferase</keyword>
<evidence type="ECO:0000313" key="10">
    <source>
        <dbReference type="Proteomes" id="UP001589716"/>
    </source>
</evidence>
<dbReference type="InterPro" id="IPR015421">
    <property type="entry name" value="PyrdxlP-dep_Trfase_major"/>
</dbReference>
<comment type="cofactor">
    <cofactor evidence="1">
        <name>pyridoxal 5'-phosphate</name>
        <dbReference type="ChEBI" id="CHEBI:597326"/>
    </cofactor>
</comment>
<dbReference type="Gene3D" id="3.40.50.720">
    <property type="entry name" value="NAD(P)-binding Rossmann-like Domain"/>
    <property type="match status" value="1"/>
</dbReference>
<dbReference type="Pfam" id="PF01370">
    <property type="entry name" value="Epimerase"/>
    <property type="match status" value="1"/>
</dbReference>
<dbReference type="SUPFAM" id="SSF51735">
    <property type="entry name" value="NAD(P)-binding Rossmann-fold domains"/>
    <property type="match status" value="1"/>
</dbReference>
<dbReference type="Gene3D" id="3.40.640.10">
    <property type="entry name" value="Type I PLP-dependent aspartate aminotransferase-like (Major domain)"/>
    <property type="match status" value="1"/>
</dbReference>
<evidence type="ECO:0000313" key="9">
    <source>
        <dbReference type="EMBL" id="MFB9556390.1"/>
    </source>
</evidence>
<dbReference type="Gene3D" id="3.90.1150.10">
    <property type="entry name" value="Aspartate Aminotransferase, domain 1"/>
    <property type="match status" value="1"/>
</dbReference>
<dbReference type="EMBL" id="JBHMCT010000012">
    <property type="protein sequence ID" value="MFB9556390.1"/>
    <property type="molecule type" value="Genomic_DNA"/>
</dbReference>
<dbReference type="Proteomes" id="UP001589716">
    <property type="component" value="Unassembled WGS sequence"/>
</dbReference>
<evidence type="ECO:0000259" key="8">
    <source>
        <dbReference type="Pfam" id="PF01370"/>
    </source>
</evidence>
<evidence type="ECO:0000256" key="7">
    <source>
        <dbReference type="SAM" id="MobiDB-lite"/>
    </source>
</evidence>
<evidence type="ECO:0000256" key="2">
    <source>
        <dbReference type="ARBA" id="ARBA00022576"/>
    </source>
</evidence>
<protein>
    <submittedName>
        <fullName evidence="9">Aminotransferase class I/II-fold pyridoxal phosphate-dependent enzyme</fullName>
    </submittedName>
</protein>
<dbReference type="Pfam" id="PF01041">
    <property type="entry name" value="DegT_DnrJ_EryC1"/>
    <property type="match status" value="1"/>
</dbReference>
<feature type="compositionally biased region" description="Low complexity" evidence="7">
    <location>
        <begin position="713"/>
        <end position="730"/>
    </location>
</feature>
<dbReference type="InterPro" id="IPR001509">
    <property type="entry name" value="Epimerase_deHydtase"/>
</dbReference>
<feature type="region of interest" description="Disordered" evidence="7">
    <location>
        <begin position="711"/>
        <end position="730"/>
    </location>
</feature>
<evidence type="ECO:0000256" key="5">
    <source>
        <dbReference type="ARBA" id="ARBA00038398"/>
    </source>
</evidence>
<dbReference type="InterPro" id="IPR000653">
    <property type="entry name" value="DegT/StrS_aminotransferase"/>
</dbReference>
<dbReference type="PANTHER" id="PTHR30244">
    <property type="entry name" value="TRANSAMINASE"/>
    <property type="match status" value="1"/>
</dbReference>
<accession>A0ABV5QS84</accession>
<dbReference type="RefSeq" id="WP_345490881.1">
    <property type="nucleotide sequence ID" value="NZ_BAAAWU010000001.1"/>
</dbReference>
<dbReference type="PANTHER" id="PTHR30244:SF34">
    <property type="entry name" value="DTDP-4-AMINO-4,6-DIDEOXYGALACTOSE TRANSAMINASE"/>
    <property type="match status" value="1"/>
</dbReference>
<evidence type="ECO:0000256" key="1">
    <source>
        <dbReference type="ARBA" id="ARBA00001933"/>
    </source>
</evidence>
<keyword evidence="10" id="KW-1185">Reference proteome</keyword>
<gene>
    <name evidence="9" type="ORF">ACFFTP_19625</name>
</gene>
<reference evidence="9 10" key="1">
    <citation type="submission" date="2024-09" db="EMBL/GenBank/DDBJ databases">
        <authorList>
            <person name="Sun Q."/>
            <person name="Mori K."/>
        </authorList>
    </citation>
    <scope>NUCLEOTIDE SEQUENCE [LARGE SCALE GENOMIC DNA]</scope>
    <source>
        <strain evidence="9 10">JCM 4414</strain>
    </source>
</reference>
<dbReference type="InterPro" id="IPR036291">
    <property type="entry name" value="NAD(P)-bd_dom_sf"/>
</dbReference>
<dbReference type="InterPro" id="IPR015422">
    <property type="entry name" value="PyrdxlP-dep_Trfase_small"/>
</dbReference>
<comment type="similarity">
    <text evidence="5">Belongs to the DegT/DnrJ/EryC1 family. L-glutamine:2-deoxy-scyllo-inosose/scyllo-inosose aminotransferase subfamily.</text>
</comment>
<keyword evidence="4 6" id="KW-0663">Pyridoxal phosphate</keyword>
<evidence type="ECO:0000256" key="4">
    <source>
        <dbReference type="ARBA" id="ARBA00022898"/>
    </source>
</evidence>